<name>A0A1W6ZBS3_9BORD</name>
<evidence type="ECO:0000313" key="2">
    <source>
        <dbReference type="EMBL" id="ARP94828.1"/>
    </source>
</evidence>
<evidence type="ECO:0008006" key="4">
    <source>
        <dbReference type="Google" id="ProtNLM"/>
    </source>
</evidence>
<reference evidence="2 3" key="1">
    <citation type="submission" date="2017-05" db="EMBL/GenBank/DDBJ databases">
        <title>Complete and WGS of Bordetella genogroups.</title>
        <authorList>
            <person name="Spilker T."/>
            <person name="LiPuma J."/>
        </authorList>
    </citation>
    <scope>NUCLEOTIDE SEQUENCE [LARGE SCALE GENOMIC DNA]</scope>
    <source>
        <strain evidence="2 3">AU7206</strain>
    </source>
</reference>
<dbReference type="KEGG" id="bgm:CAL15_10785"/>
<dbReference type="Pfam" id="PF13663">
    <property type="entry name" value="DUF4148"/>
    <property type="match status" value="1"/>
</dbReference>
<dbReference type="InterPro" id="IPR025421">
    <property type="entry name" value="DUF4148"/>
</dbReference>
<dbReference type="Proteomes" id="UP000194161">
    <property type="component" value="Chromosome"/>
</dbReference>
<dbReference type="RefSeq" id="WP_086078594.1">
    <property type="nucleotide sequence ID" value="NZ_CP021111.1"/>
</dbReference>
<organism evidence="2 3">
    <name type="scientific">Bordetella genomosp. 13</name>
    <dbReference type="NCBI Taxonomy" id="463040"/>
    <lineage>
        <taxon>Bacteria</taxon>
        <taxon>Pseudomonadati</taxon>
        <taxon>Pseudomonadota</taxon>
        <taxon>Betaproteobacteria</taxon>
        <taxon>Burkholderiales</taxon>
        <taxon>Alcaligenaceae</taxon>
        <taxon>Bordetella</taxon>
    </lineage>
</organism>
<evidence type="ECO:0000313" key="3">
    <source>
        <dbReference type="Proteomes" id="UP000194161"/>
    </source>
</evidence>
<accession>A0A1W6ZBS3</accession>
<gene>
    <name evidence="2" type="ORF">CAL15_10785</name>
</gene>
<dbReference type="EMBL" id="CP021111">
    <property type="protein sequence ID" value="ARP94828.1"/>
    <property type="molecule type" value="Genomic_DNA"/>
</dbReference>
<keyword evidence="3" id="KW-1185">Reference proteome</keyword>
<feature type="chain" id="PRO_5013048971" description="DUF4148 domain-containing protein" evidence="1">
    <location>
        <begin position="22"/>
        <end position="104"/>
    </location>
</feature>
<evidence type="ECO:0000256" key="1">
    <source>
        <dbReference type="SAM" id="SignalP"/>
    </source>
</evidence>
<feature type="signal peptide" evidence="1">
    <location>
        <begin position="1"/>
        <end position="21"/>
    </location>
</feature>
<dbReference type="OrthoDB" id="8777858at2"/>
<proteinExistence type="predicted"/>
<sequence length="104" mass="10750">MKTLMNTLILSLSALSLTAHAGREPSGELDYPPAVASTAELTRAAVRAQLAEARADGQLQSGEETLVLDGVQGQSATREAVRAELRQARDAGLVSFGEDGSVAG</sequence>
<keyword evidence="1" id="KW-0732">Signal</keyword>
<protein>
    <recommendedName>
        <fullName evidence="4">DUF4148 domain-containing protein</fullName>
    </recommendedName>
</protein>
<dbReference type="AlphaFoldDB" id="A0A1W6ZBS3"/>